<reference evidence="3" key="1">
    <citation type="submission" date="2016-06" db="UniProtKB">
        <authorList>
            <consortium name="WormBaseParasite"/>
        </authorList>
    </citation>
    <scope>IDENTIFICATION</scope>
</reference>
<reference evidence="1 2" key="2">
    <citation type="submission" date="2018-11" db="EMBL/GenBank/DDBJ databases">
        <authorList>
            <consortium name="Pathogen Informatics"/>
        </authorList>
    </citation>
    <scope>NUCLEOTIDE SEQUENCE [LARGE SCALE GENOMIC DNA]</scope>
    <source>
        <strain evidence="1 2">Egypt</strain>
    </source>
</reference>
<dbReference type="EMBL" id="UZAN01049553">
    <property type="protein sequence ID" value="VDP87513.1"/>
    <property type="molecule type" value="Genomic_DNA"/>
</dbReference>
<dbReference type="AlphaFoldDB" id="A0A183AUT0"/>
<keyword evidence="2" id="KW-1185">Reference proteome</keyword>
<evidence type="ECO:0000313" key="3">
    <source>
        <dbReference type="WBParaSite" id="ECPE_0001074801-mRNA-1"/>
    </source>
</evidence>
<sequence length="96" mass="10734">MNATEPQPVSKQLEAEENDVLREYLDLSNPRVVDRLVGFYRDCITQHPVDHLDNNKALREELKVHGANRVHLVGYSYDGVGIGDAVNSSLKAVCTE</sequence>
<organism evidence="3">
    <name type="scientific">Echinostoma caproni</name>
    <dbReference type="NCBI Taxonomy" id="27848"/>
    <lineage>
        <taxon>Eukaryota</taxon>
        <taxon>Metazoa</taxon>
        <taxon>Spiralia</taxon>
        <taxon>Lophotrochozoa</taxon>
        <taxon>Platyhelminthes</taxon>
        <taxon>Trematoda</taxon>
        <taxon>Digenea</taxon>
        <taxon>Plagiorchiida</taxon>
        <taxon>Echinostomata</taxon>
        <taxon>Echinostomatoidea</taxon>
        <taxon>Echinostomatidae</taxon>
        <taxon>Echinostoma</taxon>
    </lineage>
</organism>
<gene>
    <name evidence="1" type="ORF">ECPE_LOCUS10715</name>
</gene>
<evidence type="ECO:0000313" key="1">
    <source>
        <dbReference type="EMBL" id="VDP87513.1"/>
    </source>
</evidence>
<dbReference type="OrthoDB" id="419752at2759"/>
<dbReference type="InterPro" id="IPR036188">
    <property type="entry name" value="FAD/NAD-bd_sf"/>
</dbReference>
<name>A0A183AUT0_9TREM</name>
<dbReference type="WBParaSite" id="ECPE_0001074801-mRNA-1">
    <property type="protein sequence ID" value="ECPE_0001074801-mRNA-1"/>
    <property type="gene ID" value="ECPE_0001074801"/>
</dbReference>
<proteinExistence type="predicted"/>
<protein>
    <submittedName>
        <fullName evidence="3">Cyanobactin biosynthesis PatC/TenC/TruC family protein</fullName>
    </submittedName>
</protein>
<dbReference type="Proteomes" id="UP000272942">
    <property type="component" value="Unassembled WGS sequence"/>
</dbReference>
<evidence type="ECO:0000313" key="2">
    <source>
        <dbReference type="Proteomes" id="UP000272942"/>
    </source>
</evidence>
<accession>A0A183AUT0</accession>
<dbReference type="Gene3D" id="3.50.50.60">
    <property type="entry name" value="FAD/NAD(P)-binding domain"/>
    <property type="match status" value="1"/>
</dbReference>